<keyword evidence="1" id="KW-1133">Transmembrane helix</keyword>
<reference evidence="2" key="2">
    <citation type="journal article" date="2023" name="IMA Fungus">
        <title>Comparative genomic study of the Penicillium genus elucidates a diverse pangenome and 15 lateral gene transfer events.</title>
        <authorList>
            <person name="Petersen C."/>
            <person name="Sorensen T."/>
            <person name="Nielsen M.R."/>
            <person name="Sondergaard T.E."/>
            <person name="Sorensen J.L."/>
            <person name="Fitzpatrick D.A."/>
            <person name="Frisvad J.C."/>
            <person name="Nielsen K.L."/>
        </authorList>
    </citation>
    <scope>NUCLEOTIDE SEQUENCE</scope>
    <source>
        <strain evidence="2">IBT 3081</strain>
    </source>
</reference>
<keyword evidence="1" id="KW-0472">Membrane</keyword>
<proteinExistence type="predicted"/>
<dbReference type="Proteomes" id="UP001147752">
    <property type="component" value="Unassembled WGS sequence"/>
</dbReference>
<reference evidence="2" key="1">
    <citation type="submission" date="2022-12" db="EMBL/GenBank/DDBJ databases">
        <authorList>
            <person name="Petersen C."/>
        </authorList>
    </citation>
    <scope>NUCLEOTIDE SEQUENCE</scope>
    <source>
        <strain evidence="2">IBT 3081</strain>
    </source>
</reference>
<protein>
    <recommendedName>
        <fullName evidence="4">Transmembrane protein</fullName>
    </recommendedName>
</protein>
<feature type="transmembrane region" description="Helical" evidence="1">
    <location>
        <begin position="48"/>
        <end position="68"/>
    </location>
</feature>
<evidence type="ECO:0008006" key="4">
    <source>
        <dbReference type="Google" id="ProtNLM"/>
    </source>
</evidence>
<gene>
    <name evidence="2" type="ORF">N7517_001850</name>
</gene>
<evidence type="ECO:0000256" key="1">
    <source>
        <dbReference type="SAM" id="Phobius"/>
    </source>
</evidence>
<comment type="caution">
    <text evidence="2">The sequence shown here is derived from an EMBL/GenBank/DDBJ whole genome shotgun (WGS) entry which is preliminary data.</text>
</comment>
<organism evidence="2 3">
    <name type="scientific">Penicillium concentricum</name>
    <dbReference type="NCBI Taxonomy" id="293559"/>
    <lineage>
        <taxon>Eukaryota</taxon>
        <taxon>Fungi</taxon>
        <taxon>Dikarya</taxon>
        <taxon>Ascomycota</taxon>
        <taxon>Pezizomycotina</taxon>
        <taxon>Eurotiomycetes</taxon>
        <taxon>Eurotiomycetidae</taxon>
        <taxon>Eurotiales</taxon>
        <taxon>Aspergillaceae</taxon>
        <taxon>Penicillium</taxon>
    </lineage>
</organism>
<keyword evidence="3" id="KW-1185">Reference proteome</keyword>
<dbReference type="AlphaFoldDB" id="A0A9W9SUA6"/>
<dbReference type="RefSeq" id="XP_056583715.1">
    <property type="nucleotide sequence ID" value="XM_056719580.1"/>
</dbReference>
<name>A0A9W9SUA6_9EURO</name>
<dbReference type="EMBL" id="JAPZBT010000001">
    <property type="protein sequence ID" value="KAJ5383939.1"/>
    <property type="molecule type" value="Genomic_DNA"/>
</dbReference>
<evidence type="ECO:0000313" key="3">
    <source>
        <dbReference type="Proteomes" id="UP001147752"/>
    </source>
</evidence>
<accession>A0A9W9SUA6</accession>
<sequence length="103" mass="11779">MSNSFKVDLYDRKQLEIKEYNRKPTKYRAAAIPLLNRHRFLFFPLSPFLPQGILTPFAFVGLFAFFFLNNCGLDFSWSGDQSSSNCEEIPLERLGGASLVHAN</sequence>
<dbReference type="OrthoDB" id="10534294at2759"/>
<keyword evidence="1" id="KW-0812">Transmembrane</keyword>
<dbReference type="GeneID" id="81458763"/>
<evidence type="ECO:0000313" key="2">
    <source>
        <dbReference type="EMBL" id="KAJ5383939.1"/>
    </source>
</evidence>